<sequence>MSPTKATPATHSIDPVFEDLYARLKAMASRQRARGANATLCTTELVHETYLRLGDARFAFDNAERFFSYAARAMRSILADAARRRGQHKRGGDLARIDLGDPLVGAVHVDPALALQLDDALTSLEREDPRAARLVELHYFAGRDLYEVADLLGIARRTADRDWRFARAFLASRASG</sequence>
<reference evidence="2" key="1">
    <citation type="submission" date="2023-02" db="EMBL/GenBank/DDBJ databases">
        <title>Tahibacter soli sp. nov. isolated from soil.</title>
        <authorList>
            <person name="Baek J.H."/>
            <person name="Lee J.K."/>
            <person name="Choi D.G."/>
            <person name="Jeon C.O."/>
        </authorList>
    </citation>
    <scope>NUCLEOTIDE SEQUENCE</scope>
    <source>
        <strain evidence="2">BL</strain>
    </source>
</reference>
<evidence type="ECO:0000313" key="3">
    <source>
        <dbReference type="Proteomes" id="UP001139971"/>
    </source>
</evidence>
<dbReference type="AlphaFoldDB" id="A0A9X4BKZ9"/>
<gene>
    <name evidence="2" type="ORF">OD750_027260</name>
</gene>
<dbReference type="NCBIfam" id="TIGR02937">
    <property type="entry name" value="sigma70-ECF"/>
    <property type="match status" value="1"/>
</dbReference>
<dbReference type="EMBL" id="JAOVZO020000023">
    <property type="protein sequence ID" value="MDC8016243.1"/>
    <property type="molecule type" value="Genomic_DNA"/>
</dbReference>
<name>A0A9X4BKZ9_9GAMM</name>
<dbReference type="InterPro" id="IPR013325">
    <property type="entry name" value="RNA_pol_sigma_r2"/>
</dbReference>
<feature type="domain" description="RNA polymerase sigma-70 ECF-like HTH" evidence="1">
    <location>
        <begin position="14"/>
        <end position="172"/>
    </location>
</feature>
<dbReference type="InterPro" id="IPR036388">
    <property type="entry name" value="WH-like_DNA-bd_sf"/>
</dbReference>
<proteinExistence type="predicted"/>
<comment type="caution">
    <text evidence="2">The sequence shown here is derived from an EMBL/GenBank/DDBJ whole genome shotgun (WGS) entry which is preliminary data.</text>
</comment>
<dbReference type="InterPro" id="IPR014284">
    <property type="entry name" value="RNA_pol_sigma-70_dom"/>
</dbReference>
<organism evidence="2 3">
    <name type="scientific">Tahibacter soli</name>
    <dbReference type="NCBI Taxonomy" id="2983605"/>
    <lineage>
        <taxon>Bacteria</taxon>
        <taxon>Pseudomonadati</taxon>
        <taxon>Pseudomonadota</taxon>
        <taxon>Gammaproteobacteria</taxon>
        <taxon>Lysobacterales</taxon>
        <taxon>Rhodanobacteraceae</taxon>
        <taxon>Tahibacter</taxon>
    </lineage>
</organism>
<accession>A0A9X4BKZ9</accession>
<dbReference type="NCBIfam" id="TIGR02999">
    <property type="entry name" value="Sig-70_X6"/>
    <property type="match status" value="1"/>
</dbReference>
<dbReference type="GO" id="GO:0006352">
    <property type="term" value="P:DNA-templated transcription initiation"/>
    <property type="evidence" value="ECO:0007669"/>
    <property type="project" value="InterPro"/>
</dbReference>
<evidence type="ECO:0000313" key="2">
    <source>
        <dbReference type="EMBL" id="MDC8016243.1"/>
    </source>
</evidence>
<evidence type="ECO:0000259" key="1">
    <source>
        <dbReference type="Pfam" id="PF07638"/>
    </source>
</evidence>
<protein>
    <submittedName>
        <fullName evidence="2">ECF-type sigma factor</fullName>
    </submittedName>
</protein>
<dbReference type="InterPro" id="IPR013324">
    <property type="entry name" value="RNA_pol_sigma_r3/r4-like"/>
</dbReference>
<dbReference type="SUPFAM" id="SSF88659">
    <property type="entry name" value="Sigma3 and sigma4 domains of RNA polymerase sigma factors"/>
    <property type="match status" value="1"/>
</dbReference>
<dbReference type="SUPFAM" id="SSF88946">
    <property type="entry name" value="Sigma2 domain of RNA polymerase sigma factors"/>
    <property type="match status" value="1"/>
</dbReference>
<dbReference type="Gene3D" id="1.10.10.10">
    <property type="entry name" value="Winged helix-like DNA-binding domain superfamily/Winged helix DNA-binding domain"/>
    <property type="match status" value="1"/>
</dbReference>
<dbReference type="Proteomes" id="UP001139971">
    <property type="component" value="Unassembled WGS sequence"/>
</dbReference>
<dbReference type="GO" id="GO:0003700">
    <property type="term" value="F:DNA-binding transcription factor activity"/>
    <property type="evidence" value="ECO:0007669"/>
    <property type="project" value="InterPro"/>
</dbReference>
<dbReference type="InterPro" id="IPR011517">
    <property type="entry name" value="RNA_pol_sigma70_ECF-like"/>
</dbReference>
<dbReference type="RefSeq" id="WP_263542478.1">
    <property type="nucleotide sequence ID" value="NZ_JAOVZO020000023.1"/>
</dbReference>
<dbReference type="Pfam" id="PF07638">
    <property type="entry name" value="Sigma70_ECF"/>
    <property type="match status" value="1"/>
</dbReference>
<dbReference type="InterPro" id="IPR053812">
    <property type="entry name" value="HTH_Sigma70_ECF-like"/>
</dbReference>
<keyword evidence="3" id="KW-1185">Reference proteome</keyword>